<keyword evidence="3" id="KW-1185">Reference proteome</keyword>
<dbReference type="SUPFAM" id="SSF52540">
    <property type="entry name" value="P-loop containing nucleoside triphosphate hydrolases"/>
    <property type="match status" value="1"/>
</dbReference>
<proteinExistence type="predicted"/>
<dbReference type="GO" id="GO:0008047">
    <property type="term" value="F:enzyme activator activity"/>
    <property type="evidence" value="ECO:0007669"/>
    <property type="project" value="TreeGrafter"/>
</dbReference>
<dbReference type="VEuPathDB" id="VectorBase:LOC119178713"/>
<protein>
    <submittedName>
        <fullName evidence="2">Uncharacterized protein</fullName>
    </submittedName>
</protein>
<dbReference type="PANTHER" id="PTHR13779:SF7">
    <property type="entry name" value="ATPASE WRNIP1"/>
    <property type="match status" value="1"/>
</dbReference>
<reference evidence="2" key="2">
    <citation type="submission" date="2021-09" db="EMBL/GenBank/DDBJ databases">
        <authorList>
            <person name="Jia N."/>
            <person name="Wang J."/>
            <person name="Shi W."/>
            <person name="Du L."/>
            <person name="Sun Y."/>
            <person name="Zhan W."/>
            <person name="Jiang J."/>
            <person name="Wang Q."/>
            <person name="Zhang B."/>
            <person name="Ji P."/>
            <person name="Sakyi L.B."/>
            <person name="Cui X."/>
            <person name="Yuan T."/>
            <person name="Jiang B."/>
            <person name="Yang W."/>
            <person name="Lam T.T.-Y."/>
            <person name="Chang Q."/>
            <person name="Ding S."/>
            <person name="Wang X."/>
            <person name="Zhu J."/>
            <person name="Ruan X."/>
            <person name="Zhao L."/>
            <person name="Wei J."/>
            <person name="Que T."/>
            <person name="Du C."/>
            <person name="Cheng J."/>
            <person name="Dai P."/>
            <person name="Han X."/>
            <person name="Huang E."/>
            <person name="Gao Y."/>
            <person name="Liu J."/>
            <person name="Shao H."/>
            <person name="Ye R."/>
            <person name="Li L."/>
            <person name="Wei W."/>
            <person name="Wang X."/>
            <person name="Wang C."/>
            <person name="Huo Q."/>
            <person name="Li W."/>
            <person name="Guo W."/>
            <person name="Chen H."/>
            <person name="Chen S."/>
            <person name="Zhou L."/>
            <person name="Zhou L."/>
            <person name="Ni X."/>
            <person name="Tian J."/>
            <person name="Zhou Y."/>
            <person name="Sheng Y."/>
            <person name="Liu T."/>
            <person name="Pan Y."/>
            <person name="Xia L."/>
            <person name="Li J."/>
            <person name="Zhao F."/>
            <person name="Cao W."/>
        </authorList>
    </citation>
    <scope>NUCLEOTIDE SEQUENCE</scope>
    <source>
        <strain evidence="2">Rmic-2018</strain>
        <tissue evidence="2">Larvae</tissue>
    </source>
</reference>
<sequence length="145" mass="15811">MHFLAETYKDTQNSRPVSENDATDCIVSSTTGQTPQKRPRQDDSVARKQIYPIFSSGSSSKQTTIVPVTPAEPLDESKPTPEFKPLAEKMRPSSLDEFIGQSGVLGDQSLLRQLITSNRIPSMILWGPPGCGKVGILWSTSNSST</sequence>
<dbReference type="AlphaFoldDB" id="A0A9J6D504"/>
<dbReference type="Proteomes" id="UP000821866">
    <property type="component" value="Chromosome 9"/>
</dbReference>
<dbReference type="GO" id="GO:0017116">
    <property type="term" value="F:single-stranded DNA helicase activity"/>
    <property type="evidence" value="ECO:0007669"/>
    <property type="project" value="TreeGrafter"/>
</dbReference>
<dbReference type="EMBL" id="JABSTU010000011">
    <property type="protein sequence ID" value="KAH8009125.1"/>
    <property type="molecule type" value="Genomic_DNA"/>
</dbReference>
<feature type="compositionally biased region" description="Polar residues" evidence="1">
    <location>
        <begin position="26"/>
        <end position="36"/>
    </location>
</feature>
<evidence type="ECO:0000256" key="1">
    <source>
        <dbReference type="SAM" id="MobiDB-lite"/>
    </source>
</evidence>
<dbReference type="Gene3D" id="3.40.50.300">
    <property type="entry name" value="P-loop containing nucleotide triphosphate hydrolases"/>
    <property type="match status" value="1"/>
</dbReference>
<dbReference type="GO" id="GO:0006261">
    <property type="term" value="P:DNA-templated DNA replication"/>
    <property type="evidence" value="ECO:0007669"/>
    <property type="project" value="TreeGrafter"/>
</dbReference>
<reference evidence="2" key="1">
    <citation type="journal article" date="2020" name="Cell">
        <title>Large-Scale Comparative Analyses of Tick Genomes Elucidate Their Genetic Diversity and Vector Capacities.</title>
        <authorList>
            <consortium name="Tick Genome and Microbiome Consortium (TIGMIC)"/>
            <person name="Jia N."/>
            <person name="Wang J."/>
            <person name="Shi W."/>
            <person name="Du L."/>
            <person name="Sun Y."/>
            <person name="Zhan W."/>
            <person name="Jiang J.F."/>
            <person name="Wang Q."/>
            <person name="Zhang B."/>
            <person name="Ji P."/>
            <person name="Bell-Sakyi L."/>
            <person name="Cui X.M."/>
            <person name="Yuan T.T."/>
            <person name="Jiang B.G."/>
            <person name="Yang W.F."/>
            <person name="Lam T.T."/>
            <person name="Chang Q.C."/>
            <person name="Ding S.J."/>
            <person name="Wang X.J."/>
            <person name="Zhu J.G."/>
            <person name="Ruan X.D."/>
            <person name="Zhao L."/>
            <person name="Wei J.T."/>
            <person name="Ye R.Z."/>
            <person name="Que T.C."/>
            <person name="Du C.H."/>
            <person name="Zhou Y.H."/>
            <person name="Cheng J.X."/>
            <person name="Dai P.F."/>
            <person name="Guo W.B."/>
            <person name="Han X.H."/>
            <person name="Huang E.J."/>
            <person name="Li L.F."/>
            <person name="Wei W."/>
            <person name="Gao Y.C."/>
            <person name="Liu J.Z."/>
            <person name="Shao H.Z."/>
            <person name="Wang X."/>
            <person name="Wang C.C."/>
            <person name="Yang T.C."/>
            <person name="Huo Q.B."/>
            <person name="Li W."/>
            <person name="Chen H.Y."/>
            <person name="Chen S.E."/>
            <person name="Zhou L.G."/>
            <person name="Ni X.B."/>
            <person name="Tian J.H."/>
            <person name="Sheng Y."/>
            <person name="Liu T."/>
            <person name="Pan Y.S."/>
            <person name="Xia L.Y."/>
            <person name="Li J."/>
            <person name="Zhao F."/>
            <person name="Cao W.C."/>
        </authorList>
    </citation>
    <scope>NUCLEOTIDE SEQUENCE</scope>
    <source>
        <strain evidence="2">Rmic-2018</strain>
    </source>
</reference>
<accession>A0A9J6D504</accession>
<evidence type="ECO:0000313" key="3">
    <source>
        <dbReference type="Proteomes" id="UP000821866"/>
    </source>
</evidence>
<dbReference type="GO" id="GO:0000731">
    <property type="term" value="P:DNA synthesis involved in DNA repair"/>
    <property type="evidence" value="ECO:0007669"/>
    <property type="project" value="TreeGrafter"/>
</dbReference>
<name>A0A9J6D504_RHIMP</name>
<dbReference type="InterPro" id="IPR027417">
    <property type="entry name" value="P-loop_NTPase"/>
</dbReference>
<dbReference type="InterPro" id="IPR051314">
    <property type="entry name" value="AAA_ATPase_RarA/MGS1/WRNIP1"/>
</dbReference>
<feature type="compositionally biased region" description="Basic and acidic residues" evidence="1">
    <location>
        <begin position="75"/>
        <end position="85"/>
    </location>
</feature>
<feature type="compositionally biased region" description="Polar residues" evidence="1">
    <location>
        <begin position="55"/>
        <end position="66"/>
    </location>
</feature>
<feature type="region of interest" description="Disordered" evidence="1">
    <location>
        <begin position="1"/>
        <end position="85"/>
    </location>
</feature>
<dbReference type="PANTHER" id="PTHR13779">
    <property type="entry name" value="WERNER HELICASE-INTERACTING PROTEIN 1 FAMILY MEMBER"/>
    <property type="match status" value="1"/>
</dbReference>
<dbReference type="GO" id="GO:0005634">
    <property type="term" value="C:nucleus"/>
    <property type="evidence" value="ECO:0007669"/>
    <property type="project" value="TreeGrafter"/>
</dbReference>
<comment type="caution">
    <text evidence="2">The sequence shown here is derived from an EMBL/GenBank/DDBJ whole genome shotgun (WGS) entry which is preliminary data.</text>
</comment>
<evidence type="ECO:0000313" key="2">
    <source>
        <dbReference type="EMBL" id="KAH8009125.1"/>
    </source>
</evidence>
<gene>
    <name evidence="2" type="ORF">HPB51_010915</name>
</gene>
<organism evidence="2 3">
    <name type="scientific">Rhipicephalus microplus</name>
    <name type="common">Cattle tick</name>
    <name type="synonym">Boophilus microplus</name>
    <dbReference type="NCBI Taxonomy" id="6941"/>
    <lineage>
        <taxon>Eukaryota</taxon>
        <taxon>Metazoa</taxon>
        <taxon>Ecdysozoa</taxon>
        <taxon>Arthropoda</taxon>
        <taxon>Chelicerata</taxon>
        <taxon>Arachnida</taxon>
        <taxon>Acari</taxon>
        <taxon>Parasitiformes</taxon>
        <taxon>Ixodida</taxon>
        <taxon>Ixodoidea</taxon>
        <taxon>Ixodidae</taxon>
        <taxon>Rhipicephalinae</taxon>
        <taxon>Rhipicephalus</taxon>
        <taxon>Boophilus</taxon>
    </lineage>
</organism>